<accession>A0A6A5YR62</accession>
<reference evidence="2" key="1">
    <citation type="journal article" date="2020" name="Stud. Mycol.">
        <title>101 Dothideomycetes genomes: a test case for predicting lifestyles and emergence of pathogens.</title>
        <authorList>
            <person name="Haridas S."/>
            <person name="Albert R."/>
            <person name="Binder M."/>
            <person name="Bloem J."/>
            <person name="Labutti K."/>
            <person name="Salamov A."/>
            <person name="Andreopoulos B."/>
            <person name="Baker S."/>
            <person name="Barry K."/>
            <person name="Bills G."/>
            <person name="Bluhm B."/>
            <person name="Cannon C."/>
            <person name="Castanera R."/>
            <person name="Culley D."/>
            <person name="Daum C."/>
            <person name="Ezra D."/>
            <person name="Gonzalez J."/>
            <person name="Henrissat B."/>
            <person name="Kuo A."/>
            <person name="Liang C."/>
            <person name="Lipzen A."/>
            <person name="Lutzoni F."/>
            <person name="Magnuson J."/>
            <person name="Mondo S."/>
            <person name="Nolan M."/>
            <person name="Ohm R."/>
            <person name="Pangilinan J."/>
            <person name="Park H.-J."/>
            <person name="Ramirez L."/>
            <person name="Alfaro M."/>
            <person name="Sun H."/>
            <person name="Tritt A."/>
            <person name="Yoshinaga Y."/>
            <person name="Zwiers L.-H."/>
            <person name="Turgeon B."/>
            <person name="Goodwin S."/>
            <person name="Spatafora J."/>
            <person name="Crous P."/>
            <person name="Grigoriev I."/>
        </authorList>
    </citation>
    <scope>NUCLEOTIDE SEQUENCE</scope>
    <source>
        <strain evidence="2">CBS 627.86</strain>
    </source>
</reference>
<evidence type="ECO:0000313" key="2">
    <source>
        <dbReference type="EMBL" id="KAF2109625.1"/>
    </source>
</evidence>
<dbReference type="AlphaFoldDB" id="A0A6A5YR62"/>
<feature type="region of interest" description="Disordered" evidence="1">
    <location>
        <begin position="111"/>
        <end position="153"/>
    </location>
</feature>
<evidence type="ECO:0000256" key="1">
    <source>
        <dbReference type="SAM" id="MobiDB-lite"/>
    </source>
</evidence>
<keyword evidence="3" id="KW-1185">Reference proteome</keyword>
<evidence type="ECO:0000313" key="3">
    <source>
        <dbReference type="Proteomes" id="UP000799770"/>
    </source>
</evidence>
<dbReference type="EMBL" id="ML977341">
    <property type="protein sequence ID" value="KAF2109625.1"/>
    <property type="molecule type" value="Genomic_DNA"/>
</dbReference>
<proteinExistence type="predicted"/>
<feature type="compositionally biased region" description="Basic and acidic residues" evidence="1">
    <location>
        <begin position="130"/>
        <end position="144"/>
    </location>
</feature>
<name>A0A6A5YR62_9PLEO</name>
<gene>
    <name evidence="2" type="ORF">BDV96DRAFT_651606</name>
</gene>
<sequence>MTSDHQERAEYAELDRFREKAAAESNNDAADDIHDMTATVHAKVEDQAKASALERTTDIEQTTTLSSRPCSLSVVDLPIVGGMNVEATLETATSLAQDDIRDCTRRRCKRSQCRHRHFSESDEQVLQRRKALEAKKPPKPKPDDANEGMLVPA</sequence>
<organism evidence="2 3">
    <name type="scientific">Lophiotrema nucula</name>
    <dbReference type="NCBI Taxonomy" id="690887"/>
    <lineage>
        <taxon>Eukaryota</taxon>
        <taxon>Fungi</taxon>
        <taxon>Dikarya</taxon>
        <taxon>Ascomycota</taxon>
        <taxon>Pezizomycotina</taxon>
        <taxon>Dothideomycetes</taxon>
        <taxon>Pleosporomycetidae</taxon>
        <taxon>Pleosporales</taxon>
        <taxon>Lophiotremataceae</taxon>
        <taxon>Lophiotrema</taxon>
    </lineage>
</organism>
<dbReference type="Proteomes" id="UP000799770">
    <property type="component" value="Unassembled WGS sequence"/>
</dbReference>
<protein>
    <submittedName>
        <fullName evidence="2">Uncharacterized protein</fullName>
    </submittedName>
</protein>